<evidence type="ECO:0000256" key="2">
    <source>
        <dbReference type="ARBA" id="ARBA00010260"/>
    </source>
</evidence>
<reference evidence="14" key="2">
    <citation type="submission" date="2023-11" db="UniProtKB">
        <authorList>
            <consortium name="WormBaseParasite"/>
        </authorList>
    </citation>
    <scope>IDENTIFICATION</scope>
</reference>
<keyword evidence="3" id="KW-1003">Cell membrane</keyword>
<keyword evidence="4" id="KW-0336">GPI-anchor</keyword>
<dbReference type="AlphaFoldDB" id="A0AA85ISQ8"/>
<evidence type="ECO:0000256" key="4">
    <source>
        <dbReference type="ARBA" id="ARBA00022622"/>
    </source>
</evidence>
<reference evidence="13" key="1">
    <citation type="submission" date="2022-06" db="EMBL/GenBank/DDBJ databases">
        <authorList>
            <person name="Berger JAMES D."/>
            <person name="Berger JAMES D."/>
        </authorList>
    </citation>
    <scope>NUCLEOTIDE SEQUENCE [LARGE SCALE GENOMIC DNA]</scope>
</reference>
<keyword evidence="7" id="KW-0472">Membrane</keyword>
<keyword evidence="8" id="KW-0325">Glycoprotein</keyword>
<evidence type="ECO:0000256" key="12">
    <source>
        <dbReference type="SAM" id="MobiDB-lite"/>
    </source>
</evidence>
<keyword evidence="13" id="KW-1185">Reference proteome</keyword>
<proteinExistence type="inferred from homology"/>
<comment type="subcellular location">
    <subcellularLocation>
        <location evidence="1">Cell membrane</location>
        <topology evidence="1">Lipid-anchor</topology>
        <topology evidence="1">GPI-anchor</topology>
    </subcellularLocation>
</comment>
<evidence type="ECO:0000256" key="9">
    <source>
        <dbReference type="ARBA" id="ARBA00023207"/>
    </source>
</evidence>
<protein>
    <recommendedName>
        <fullName evidence="15">Glypican</fullName>
    </recommendedName>
</protein>
<evidence type="ECO:0000256" key="11">
    <source>
        <dbReference type="RuleBase" id="RU003518"/>
    </source>
</evidence>
<evidence type="ECO:0000313" key="14">
    <source>
        <dbReference type="WBParaSite" id="TREG1_11770.2"/>
    </source>
</evidence>
<comment type="similarity">
    <text evidence="2 11">Belongs to the glypican family.</text>
</comment>
<keyword evidence="10" id="KW-0449">Lipoprotein</keyword>
<dbReference type="GO" id="GO:0098552">
    <property type="term" value="C:side of membrane"/>
    <property type="evidence" value="ECO:0007669"/>
    <property type="project" value="UniProtKB-KW"/>
</dbReference>
<keyword evidence="6" id="KW-0654">Proteoglycan</keyword>
<feature type="region of interest" description="Disordered" evidence="12">
    <location>
        <begin position="506"/>
        <end position="530"/>
    </location>
</feature>
<evidence type="ECO:0000313" key="13">
    <source>
        <dbReference type="Proteomes" id="UP000050795"/>
    </source>
</evidence>
<keyword evidence="5" id="KW-0732">Signal</keyword>
<dbReference type="InterPro" id="IPR001863">
    <property type="entry name" value="Glypican"/>
</dbReference>
<dbReference type="GO" id="GO:0005576">
    <property type="term" value="C:extracellular region"/>
    <property type="evidence" value="ECO:0007669"/>
    <property type="project" value="TreeGrafter"/>
</dbReference>
<evidence type="ECO:0000256" key="7">
    <source>
        <dbReference type="ARBA" id="ARBA00023136"/>
    </source>
</evidence>
<dbReference type="GO" id="GO:1905475">
    <property type="term" value="P:regulation of protein localization to membrane"/>
    <property type="evidence" value="ECO:0007669"/>
    <property type="project" value="TreeGrafter"/>
</dbReference>
<dbReference type="GO" id="GO:0016477">
    <property type="term" value="P:cell migration"/>
    <property type="evidence" value="ECO:0007669"/>
    <property type="project" value="TreeGrafter"/>
</dbReference>
<dbReference type="GO" id="GO:0005886">
    <property type="term" value="C:plasma membrane"/>
    <property type="evidence" value="ECO:0007669"/>
    <property type="project" value="UniProtKB-SubCell"/>
</dbReference>
<dbReference type="PANTHER" id="PTHR10822">
    <property type="entry name" value="GLYPICAN"/>
    <property type="match status" value="1"/>
</dbReference>
<dbReference type="Pfam" id="PF01153">
    <property type="entry name" value="Glypican"/>
    <property type="match status" value="1"/>
</dbReference>
<evidence type="ECO:0000256" key="3">
    <source>
        <dbReference type="ARBA" id="ARBA00022475"/>
    </source>
</evidence>
<evidence type="ECO:0008006" key="15">
    <source>
        <dbReference type="Google" id="ProtNLM"/>
    </source>
</evidence>
<evidence type="ECO:0000256" key="6">
    <source>
        <dbReference type="ARBA" id="ARBA00022974"/>
    </source>
</evidence>
<dbReference type="GO" id="GO:0090263">
    <property type="term" value="P:positive regulation of canonical Wnt signaling pathway"/>
    <property type="evidence" value="ECO:0007669"/>
    <property type="project" value="TreeGrafter"/>
</dbReference>
<feature type="compositionally biased region" description="Polar residues" evidence="12">
    <location>
        <begin position="506"/>
        <end position="529"/>
    </location>
</feature>
<sequence length="645" mass="74043">MHLLPYFIIIINEIIYMLGATININGRFNSSEWNNSYFCRTISKNTSSNNKFKNVFDEMVEYKLLKHLLYSVNEIPVNFIRLNKQLLSQFMKQDGIGDTDIYVYALLFYNDLEKLYRMLPSKISFEMVDQYLQRLMITILTTEATSRNLGLSPDSLRTCFQSNRLFAHSVNIFGDQSYEWFKSFSQGVKHYQRIHRMLQLTLNVLDSGPSGSCQAGMRKLSLGCPDTDGCFGTVAKQECSTPCSSYCTNIIRGCLTPTVLFAPKQFAYLDMKLLWNYKSQVHFNDLVASLNATKLYTLLREGIKNVEENVIPLKSRLQQFCRGSKLKSTSVSSSASYHDNVLPNEMKTVYETNFSIEYNKMIDFIKTTEKDLNSLINKVDNLKKYMNSIESFYCSEGNEYMCWNGSSFDRYTRKVSDFSMNSQMRNPEIIITSEDLQFHLLQEMHVRKRTEAKGSYSKMNVGSEIPPSNLVISQTNSKHENEFKAESSGMHPQFSLTELDMFQMNTYNDDGNPSPFFSDSNGRQENNDISSDDLVNRAVNQGCSVDDEDCQLHFADIHLEENDSNEVNGYSTSHDISLDSERNSPDNQLSENKITMETELNNVKISNTSKTLKSEKHINSVNKISESLTVIIYTTLVNFVYFHNV</sequence>
<feature type="compositionally biased region" description="Polar residues" evidence="12">
    <location>
        <begin position="565"/>
        <end position="575"/>
    </location>
</feature>
<dbReference type="Proteomes" id="UP000050795">
    <property type="component" value="Unassembled WGS sequence"/>
</dbReference>
<keyword evidence="9" id="KW-0357">Heparan sulfate</keyword>
<name>A0AA85ISQ8_TRIRE</name>
<feature type="region of interest" description="Disordered" evidence="12">
    <location>
        <begin position="564"/>
        <end position="588"/>
    </location>
</feature>
<dbReference type="PANTHER" id="PTHR10822:SF29">
    <property type="entry name" value="DIVISION ABNORMALLY DELAYED PROTEIN"/>
    <property type="match status" value="1"/>
</dbReference>
<evidence type="ECO:0000256" key="1">
    <source>
        <dbReference type="ARBA" id="ARBA00004609"/>
    </source>
</evidence>
<dbReference type="WBParaSite" id="TREG1_11770.2">
    <property type="protein sequence ID" value="TREG1_11770.2"/>
    <property type="gene ID" value="TREG1_11770"/>
</dbReference>
<organism evidence="13 14">
    <name type="scientific">Trichobilharzia regenti</name>
    <name type="common">Nasal bird schistosome</name>
    <dbReference type="NCBI Taxonomy" id="157069"/>
    <lineage>
        <taxon>Eukaryota</taxon>
        <taxon>Metazoa</taxon>
        <taxon>Spiralia</taxon>
        <taxon>Lophotrochozoa</taxon>
        <taxon>Platyhelminthes</taxon>
        <taxon>Trematoda</taxon>
        <taxon>Digenea</taxon>
        <taxon>Strigeidida</taxon>
        <taxon>Schistosomatoidea</taxon>
        <taxon>Schistosomatidae</taxon>
        <taxon>Trichobilharzia</taxon>
    </lineage>
</organism>
<evidence type="ECO:0000256" key="10">
    <source>
        <dbReference type="ARBA" id="ARBA00023288"/>
    </source>
</evidence>
<accession>A0AA85ISQ8</accession>
<dbReference type="GO" id="GO:0009986">
    <property type="term" value="C:cell surface"/>
    <property type="evidence" value="ECO:0007669"/>
    <property type="project" value="TreeGrafter"/>
</dbReference>
<evidence type="ECO:0000256" key="8">
    <source>
        <dbReference type="ARBA" id="ARBA00023180"/>
    </source>
</evidence>
<evidence type="ECO:0000256" key="5">
    <source>
        <dbReference type="ARBA" id="ARBA00022729"/>
    </source>
</evidence>